<dbReference type="AlphaFoldDB" id="A0A8S1KGJ5"/>
<feature type="compositionally biased region" description="Polar residues" evidence="1">
    <location>
        <begin position="195"/>
        <end position="210"/>
    </location>
</feature>
<dbReference type="EMBL" id="CAJJDM010000019">
    <property type="protein sequence ID" value="CAD8053787.1"/>
    <property type="molecule type" value="Genomic_DNA"/>
</dbReference>
<dbReference type="Proteomes" id="UP000688137">
    <property type="component" value="Unassembled WGS sequence"/>
</dbReference>
<dbReference type="OMA" id="ENQLRMG"/>
<proteinExistence type="predicted"/>
<feature type="region of interest" description="Disordered" evidence="1">
    <location>
        <begin position="178"/>
        <end position="210"/>
    </location>
</feature>
<evidence type="ECO:0000313" key="2">
    <source>
        <dbReference type="EMBL" id="CAD8053787.1"/>
    </source>
</evidence>
<evidence type="ECO:0000313" key="3">
    <source>
        <dbReference type="Proteomes" id="UP000688137"/>
    </source>
</evidence>
<evidence type="ECO:0000256" key="1">
    <source>
        <dbReference type="SAM" id="MobiDB-lite"/>
    </source>
</evidence>
<protein>
    <submittedName>
        <fullName evidence="2">Uncharacterized protein</fullName>
    </submittedName>
</protein>
<comment type="caution">
    <text evidence="2">The sequence shown here is derived from an EMBL/GenBank/DDBJ whole genome shotgun (WGS) entry which is preliminary data.</text>
</comment>
<keyword evidence="3" id="KW-1185">Reference proteome</keyword>
<name>A0A8S1KGJ5_PARPR</name>
<accession>A0A8S1KGJ5</accession>
<reference evidence="2" key="1">
    <citation type="submission" date="2021-01" db="EMBL/GenBank/DDBJ databases">
        <authorList>
            <consortium name="Genoscope - CEA"/>
            <person name="William W."/>
        </authorList>
    </citation>
    <scope>NUCLEOTIDE SEQUENCE</scope>
</reference>
<gene>
    <name evidence="2" type="ORF">PPRIM_AZ9-3.1.T0210064</name>
</gene>
<organism evidence="2 3">
    <name type="scientific">Paramecium primaurelia</name>
    <dbReference type="NCBI Taxonomy" id="5886"/>
    <lineage>
        <taxon>Eukaryota</taxon>
        <taxon>Sar</taxon>
        <taxon>Alveolata</taxon>
        <taxon>Ciliophora</taxon>
        <taxon>Intramacronucleata</taxon>
        <taxon>Oligohymenophorea</taxon>
        <taxon>Peniculida</taxon>
        <taxon>Parameciidae</taxon>
        <taxon>Paramecium</taxon>
    </lineage>
</organism>
<sequence length="246" mass="28885">MKINERLQFQSKQEEINLDKEASEIAQRIMEKVRQRSTANSGQKELSSQYLRASDYKARQLFQSNQIEIRRQSEKVTKGPSQEMKRKEEAFVSEFKVSKDKMPQELIRLENQLRMGDLKTSLKSPLKLNEQGINDGHQKTVKMNNNESIGFQEQKNEKMKQIQIMNEHNQQLNYQMHQLSSKRISSPKRDHLKLDSNQQTKSSLSLKTTQLQTPVSVQFKQQDIVYQLLGSLKNQKRNQGEYLTKR</sequence>